<accession>A0AA48H5L8</accession>
<dbReference type="KEGG" id="msil:METEAL_14620"/>
<dbReference type="Pfam" id="PF03929">
    <property type="entry name" value="PepSY_TM"/>
    <property type="match status" value="1"/>
</dbReference>
<dbReference type="InterPro" id="IPR005625">
    <property type="entry name" value="PepSY-ass_TM"/>
</dbReference>
<feature type="transmembrane region" description="Helical" evidence="1">
    <location>
        <begin position="149"/>
        <end position="176"/>
    </location>
</feature>
<dbReference type="Proteomes" id="UP001238179">
    <property type="component" value="Chromosome"/>
</dbReference>
<feature type="transmembrane region" description="Helical" evidence="1">
    <location>
        <begin position="348"/>
        <end position="369"/>
    </location>
</feature>
<sequence>MRGFLKRFHRLAGLATALFLVLAGLTGAVIAWDHELDAALNPRFFRAPGGAALPALELADRLERGDPRLRVTYAPLAVPPGHTWLARVEPRLDPATGRPYALGFDQVAVDPATGAIQARRLWGRLSLAREDLLPCLYKLHYSLHLPGTWGVLLMGCVGLLWTFDCFAALAASFPSLPAWRRSFRFRFGLGWVRAVFDLHRSGGVWAWGALLVLAATSVSMNLGDPVVRPLVGRLSTLAPSPFDPREAGGPAVDRRGILDAARAEAARRGWTRPPGGLFLASGVYGVGFFEPGRDHGDGGLGNAWLYFRARDGAPAGAQVPGEGSAGDVFLQAQFPLHSGRILGLPGRVLVSALGLAVAALSATGVALWARRRYLAWCSKTPFQSSPGGAPR</sequence>
<proteinExistence type="predicted"/>
<name>A0AA48H5L8_9BACT</name>
<dbReference type="RefSeq" id="WP_316415202.1">
    <property type="nucleotide sequence ID" value="NZ_AP027080.1"/>
</dbReference>
<protein>
    <submittedName>
        <fullName evidence="2">Peptidase</fullName>
    </submittedName>
</protein>
<dbReference type="PANTHER" id="PTHR34219">
    <property type="entry name" value="IRON-REGULATED INNER MEMBRANE PROTEIN-RELATED"/>
    <property type="match status" value="1"/>
</dbReference>
<keyword evidence="1" id="KW-0472">Membrane</keyword>
<gene>
    <name evidence="2" type="ORF">METEAL_14620</name>
</gene>
<evidence type="ECO:0000256" key="1">
    <source>
        <dbReference type="SAM" id="Phobius"/>
    </source>
</evidence>
<dbReference type="AlphaFoldDB" id="A0AA48H5L8"/>
<keyword evidence="1" id="KW-0812">Transmembrane</keyword>
<organism evidence="2 3">
    <name type="scientific">Mesoterricola silvestris</name>
    <dbReference type="NCBI Taxonomy" id="2927979"/>
    <lineage>
        <taxon>Bacteria</taxon>
        <taxon>Pseudomonadati</taxon>
        <taxon>Acidobacteriota</taxon>
        <taxon>Holophagae</taxon>
        <taxon>Holophagales</taxon>
        <taxon>Holophagaceae</taxon>
        <taxon>Mesoterricola</taxon>
    </lineage>
</organism>
<reference evidence="3" key="1">
    <citation type="journal article" date="2023" name="Int. J. Syst. Evol. Microbiol.">
        <title>Mesoterricola silvestris gen. nov., sp. nov., Mesoterricola sediminis sp. nov., Geothrix oryzae sp. nov., Geothrix edaphica sp. nov., Geothrix rubra sp. nov., and Geothrix limicola sp. nov., six novel members of Acidobacteriota isolated from soils.</title>
        <authorList>
            <person name="Itoh H."/>
            <person name="Sugisawa Y."/>
            <person name="Mise K."/>
            <person name="Xu Z."/>
            <person name="Kuniyasu M."/>
            <person name="Ushijima N."/>
            <person name="Kawano K."/>
            <person name="Kobayashi E."/>
            <person name="Shiratori Y."/>
            <person name="Masuda Y."/>
            <person name="Senoo K."/>
        </authorList>
    </citation>
    <scope>NUCLEOTIDE SEQUENCE [LARGE SCALE GENOMIC DNA]</scope>
    <source>
        <strain evidence="3">W79</strain>
    </source>
</reference>
<keyword evidence="3" id="KW-1185">Reference proteome</keyword>
<dbReference type="PANTHER" id="PTHR34219:SF5">
    <property type="entry name" value="BLR4505 PROTEIN"/>
    <property type="match status" value="1"/>
</dbReference>
<evidence type="ECO:0000313" key="2">
    <source>
        <dbReference type="EMBL" id="BDU72288.1"/>
    </source>
</evidence>
<feature type="transmembrane region" description="Helical" evidence="1">
    <location>
        <begin position="203"/>
        <end position="222"/>
    </location>
</feature>
<keyword evidence="1" id="KW-1133">Transmembrane helix</keyword>
<dbReference type="EMBL" id="AP027080">
    <property type="protein sequence ID" value="BDU72288.1"/>
    <property type="molecule type" value="Genomic_DNA"/>
</dbReference>
<evidence type="ECO:0000313" key="3">
    <source>
        <dbReference type="Proteomes" id="UP001238179"/>
    </source>
</evidence>